<feature type="compositionally biased region" description="Basic residues" evidence="3">
    <location>
        <begin position="655"/>
        <end position="664"/>
    </location>
</feature>
<dbReference type="AlphaFoldDB" id="A0A2U1MV22"/>
<dbReference type="GO" id="GO:0004445">
    <property type="term" value="F:inositol-polyphosphate 5-phosphatase activity"/>
    <property type="evidence" value="ECO:0007669"/>
    <property type="project" value="InterPro"/>
</dbReference>
<dbReference type="InterPro" id="IPR000300">
    <property type="entry name" value="IPPc"/>
</dbReference>
<dbReference type="SUPFAM" id="SSF56219">
    <property type="entry name" value="DNase I-like"/>
    <property type="match status" value="1"/>
</dbReference>
<keyword evidence="6" id="KW-1185">Reference proteome</keyword>
<gene>
    <name evidence="5" type="ORF">CTI12_AA259270</name>
</gene>
<accession>A0A2U1MV22</accession>
<dbReference type="EMBL" id="PKPP01004288">
    <property type="protein sequence ID" value="PWA65099.1"/>
    <property type="molecule type" value="Genomic_DNA"/>
</dbReference>
<keyword evidence="2" id="KW-0378">Hydrolase</keyword>
<evidence type="ECO:0000256" key="2">
    <source>
        <dbReference type="ARBA" id="ARBA00022801"/>
    </source>
</evidence>
<dbReference type="SMART" id="SM00128">
    <property type="entry name" value="IPPc"/>
    <property type="match status" value="1"/>
</dbReference>
<dbReference type="Pfam" id="PF22669">
    <property type="entry name" value="Exo_endo_phos2"/>
    <property type="match status" value="1"/>
</dbReference>
<dbReference type="Gene3D" id="3.60.10.10">
    <property type="entry name" value="Endonuclease/exonuclease/phosphatase"/>
    <property type="match status" value="1"/>
</dbReference>
<dbReference type="GO" id="GO:0046856">
    <property type="term" value="P:phosphatidylinositol dephosphorylation"/>
    <property type="evidence" value="ECO:0007669"/>
    <property type="project" value="InterPro"/>
</dbReference>
<proteinExistence type="inferred from homology"/>
<protein>
    <submittedName>
        <fullName evidence="5">Endonuclease/exonuclease/phosphatase</fullName>
    </submittedName>
</protein>
<dbReference type="GO" id="GO:0004519">
    <property type="term" value="F:endonuclease activity"/>
    <property type="evidence" value="ECO:0007669"/>
    <property type="project" value="UniProtKB-KW"/>
</dbReference>
<reference evidence="5 6" key="1">
    <citation type="journal article" date="2018" name="Mol. Plant">
        <title>The genome of Artemisia annua provides insight into the evolution of Asteraceae family and artemisinin biosynthesis.</title>
        <authorList>
            <person name="Shen Q."/>
            <person name="Zhang L."/>
            <person name="Liao Z."/>
            <person name="Wang S."/>
            <person name="Yan T."/>
            <person name="Shi P."/>
            <person name="Liu M."/>
            <person name="Fu X."/>
            <person name="Pan Q."/>
            <person name="Wang Y."/>
            <person name="Lv Z."/>
            <person name="Lu X."/>
            <person name="Zhang F."/>
            <person name="Jiang W."/>
            <person name="Ma Y."/>
            <person name="Chen M."/>
            <person name="Hao X."/>
            <person name="Li L."/>
            <person name="Tang Y."/>
            <person name="Lv G."/>
            <person name="Zhou Y."/>
            <person name="Sun X."/>
            <person name="Brodelius P.E."/>
            <person name="Rose J.K.C."/>
            <person name="Tang K."/>
        </authorList>
    </citation>
    <scope>NUCLEOTIDE SEQUENCE [LARGE SCALE GENOMIC DNA]</scope>
    <source>
        <strain evidence="6">cv. Huhao1</strain>
        <tissue evidence="5">Leaf</tissue>
    </source>
</reference>
<dbReference type="GO" id="GO:0004439">
    <property type="term" value="F:phosphatidylinositol-4,5-bisphosphate 5-phosphatase activity"/>
    <property type="evidence" value="ECO:0007669"/>
    <property type="project" value="TreeGrafter"/>
</dbReference>
<evidence type="ECO:0000256" key="3">
    <source>
        <dbReference type="SAM" id="MobiDB-lite"/>
    </source>
</evidence>
<dbReference type="InterPro" id="IPR036691">
    <property type="entry name" value="Endo/exonu/phosph_ase_sf"/>
</dbReference>
<dbReference type="GO" id="GO:0034485">
    <property type="term" value="F:phosphatidylinositol-3,4,5-trisphosphate 5-phosphatase activity"/>
    <property type="evidence" value="ECO:0007669"/>
    <property type="project" value="TreeGrafter"/>
</dbReference>
<evidence type="ECO:0000313" key="5">
    <source>
        <dbReference type="EMBL" id="PWA65099.1"/>
    </source>
</evidence>
<dbReference type="STRING" id="35608.A0A2U1MV22"/>
<dbReference type="Proteomes" id="UP000245207">
    <property type="component" value="Unassembled WGS sequence"/>
</dbReference>
<comment type="caution">
    <text evidence="5">The sequence shown here is derived from an EMBL/GenBank/DDBJ whole genome shotgun (WGS) entry which is preliminary data.</text>
</comment>
<keyword evidence="5" id="KW-0269">Exonuclease</keyword>
<sequence>MRQMFQVFDGNTFCLSCSALSRCKKYSDNDRVKIETHQHRSKSLSPSTGASKEITYDVKDTKLLTESVVKKQEFVAKESAVVACDTNENSSLNIHSARGVTRFYQGDDLTCQTKEKLSCSLENENQNMTEDTSSDIHNMVDIACQVLIISNTVTSTRKRAQTAWASSFLQLAAMDNDYIPKVQKFGRWFSKKHKSKARSLLFKQLAGYKLSYESGDEYEENEDDSFMSLEMDPCMLANELRIFVATWNVAGRSPVGSLAVDLDEWLNIKESADIYVLGYLDIITVIEEIVPLKAKNVIGGEDMTEATNWNLLIGQILNDKCACRWTSPMTDPITSDQDYNYLNDATGGTSTSSVEEDVNSHCGRYTLMTSKKMVGVFISVWMNTALFKRYTISSVKVSAVACGIMGYLGNKGSISVSLSIEGTSFCFIVAHLASGEKKGDEGRRNHQVSEIFKRTNFTRHFRDECIPRPLTILGHDQIFWFGDLNYRLFLENDLARELIKKHDWTALQEFDQLRRELGDGGVFQGWKEGNIEFAPTYKYSKYNSNRYSGTHPNREGEKQRTPAWCDRILWYGKEVKQHSYFRSESKFSDHRPVSALFSTHIEVIKSNDAKVVPLQEDVPTTVSSEHIEQEKDNAEASSTLKSLIAKEMEMSPSNRKNHRRKTWL</sequence>
<organism evidence="5 6">
    <name type="scientific">Artemisia annua</name>
    <name type="common">Sweet wormwood</name>
    <dbReference type="NCBI Taxonomy" id="35608"/>
    <lineage>
        <taxon>Eukaryota</taxon>
        <taxon>Viridiplantae</taxon>
        <taxon>Streptophyta</taxon>
        <taxon>Embryophyta</taxon>
        <taxon>Tracheophyta</taxon>
        <taxon>Spermatophyta</taxon>
        <taxon>Magnoliopsida</taxon>
        <taxon>eudicotyledons</taxon>
        <taxon>Gunneridae</taxon>
        <taxon>Pentapetalae</taxon>
        <taxon>asterids</taxon>
        <taxon>campanulids</taxon>
        <taxon>Asterales</taxon>
        <taxon>Asteraceae</taxon>
        <taxon>Asteroideae</taxon>
        <taxon>Anthemideae</taxon>
        <taxon>Artemisiinae</taxon>
        <taxon>Artemisia</taxon>
    </lineage>
</organism>
<keyword evidence="5" id="KW-0540">Nuclease</keyword>
<dbReference type="PANTHER" id="PTHR45666:SF7">
    <property type="entry name" value="TYPE IV INOSITOL POLYPHOSPHATE 5-PHOSPHATASE 6-LIKE"/>
    <property type="match status" value="1"/>
</dbReference>
<dbReference type="PANTHER" id="PTHR45666">
    <property type="entry name" value="TYPE IV INOSITOL POLYPHOSPHATE 5-PHOSPHATASE 9"/>
    <property type="match status" value="1"/>
</dbReference>
<comment type="similarity">
    <text evidence="1">Belongs to the inositol polyphosphate 5-phosphatase family.</text>
</comment>
<evidence type="ECO:0000259" key="4">
    <source>
        <dbReference type="SMART" id="SM00128"/>
    </source>
</evidence>
<evidence type="ECO:0000256" key="1">
    <source>
        <dbReference type="ARBA" id="ARBA00010768"/>
    </source>
</evidence>
<name>A0A2U1MV22_ARTAN</name>
<dbReference type="OrthoDB" id="62798at2759"/>
<dbReference type="GO" id="GO:0004527">
    <property type="term" value="F:exonuclease activity"/>
    <property type="evidence" value="ECO:0007669"/>
    <property type="project" value="UniProtKB-KW"/>
</dbReference>
<keyword evidence="5" id="KW-0255">Endonuclease</keyword>
<evidence type="ECO:0000313" key="6">
    <source>
        <dbReference type="Proteomes" id="UP000245207"/>
    </source>
</evidence>
<dbReference type="InterPro" id="IPR045849">
    <property type="entry name" value="IP5P_plant"/>
</dbReference>
<feature type="domain" description="Inositol polyphosphate-related phosphatase" evidence="4">
    <location>
        <begin position="238"/>
        <end position="605"/>
    </location>
</feature>
<feature type="region of interest" description="Disordered" evidence="3">
    <location>
        <begin position="645"/>
        <end position="664"/>
    </location>
</feature>